<dbReference type="InterPro" id="IPR026392">
    <property type="entry name" value="Exo/Archaeosortase_dom"/>
</dbReference>
<comment type="subcellular location">
    <subcellularLocation>
        <location evidence="1">Cell membrane</location>
        <topology evidence="1">Multi-pass membrane protein</topology>
    </subcellularLocation>
</comment>
<keyword evidence="4 10" id="KW-0812">Transmembrane</keyword>
<dbReference type="EMBL" id="RKLU01000002">
    <property type="protein sequence ID" value="TQQ83113.1"/>
    <property type="molecule type" value="Genomic_DNA"/>
</dbReference>
<keyword evidence="12" id="KW-1185">Reference proteome</keyword>
<keyword evidence="3" id="KW-0645">Protease</keyword>
<evidence type="ECO:0000256" key="9">
    <source>
        <dbReference type="PIRSR" id="PIRSR025737-2"/>
    </source>
</evidence>
<sequence length="325" mass="35526">MGPLSDVLVWTVVLLFALAGAVEWYGRRNDADLMAPARTIATAAWVGFGLFWLNSVPFWFFEHQSYVEAILAAVAVPGCLYAARELYTGRTSLFILSRAIAVMGFIYLPFETIPAITVGGLALPAPRQYLIEITTAITGWLISLAGYSPELIENGAGYPSTYQWVLEDGHIYNVSIVLACTGLGSIAVFGGLIAAVRAPLSRKLRGLAVAVPIIFTLNVMRTAFISIVSGNQLMHWFPNAILFMFGETNPYRVSFLISDRIISQVGAVIALMAITYLVVRELPELLTVLEDVLYLLTGEEHDLQEALDLPREPAVEQPEAAARSD</sequence>
<dbReference type="InterPro" id="IPR019127">
    <property type="entry name" value="Exosortase"/>
</dbReference>
<feature type="transmembrane region" description="Helical" evidence="10">
    <location>
        <begin position="95"/>
        <end position="122"/>
    </location>
</feature>
<evidence type="ECO:0000256" key="4">
    <source>
        <dbReference type="ARBA" id="ARBA00022692"/>
    </source>
</evidence>
<dbReference type="NCBIfam" id="TIGR04178">
    <property type="entry name" value="exo_archaeo"/>
    <property type="match status" value="1"/>
</dbReference>
<dbReference type="EC" id="3.4.22.-" evidence="11"/>
<evidence type="ECO:0000256" key="10">
    <source>
        <dbReference type="SAM" id="Phobius"/>
    </source>
</evidence>
<evidence type="ECO:0000256" key="2">
    <source>
        <dbReference type="ARBA" id="ARBA00022475"/>
    </source>
</evidence>
<evidence type="ECO:0000256" key="7">
    <source>
        <dbReference type="ARBA" id="ARBA00023136"/>
    </source>
</evidence>
<dbReference type="RefSeq" id="WP_142979377.1">
    <property type="nucleotide sequence ID" value="NZ_RKLU01000002.1"/>
</dbReference>
<keyword evidence="5 11" id="KW-0378">Hydrolase</keyword>
<feature type="active site" description="Acyl-thioester intermediate" evidence="8">
    <location>
        <position position="180"/>
    </location>
</feature>
<accession>A0A8J8PD70</accession>
<keyword evidence="7 10" id="KW-0472">Membrane</keyword>
<feature type="site" description="Transition state stabilizer" evidence="9">
    <location>
        <position position="260"/>
    </location>
</feature>
<feature type="transmembrane region" description="Helical" evidence="10">
    <location>
        <begin position="7"/>
        <end position="27"/>
    </location>
</feature>
<dbReference type="GO" id="GO:0005886">
    <property type="term" value="C:plasma membrane"/>
    <property type="evidence" value="ECO:0007669"/>
    <property type="project" value="UniProtKB-SubCell"/>
</dbReference>
<dbReference type="GO" id="GO:0008233">
    <property type="term" value="F:peptidase activity"/>
    <property type="evidence" value="ECO:0007669"/>
    <property type="project" value="UniProtKB-KW"/>
</dbReference>
<keyword evidence="2" id="KW-1003">Cell membrane</keyword>
<comment type="caution">
    <text evidence="11">The sequence shown here is derived from an EMBL/GenBank/DDBJ whole genome shotgun (WGS) entry which is preliminary data.</text>
</comment>
<protein>
    <submittedName>
        <fullName evidence="11">Archaeosortase A</fullName>
        <ecNumber evidence="11">3.4.22.-</ecNumber>
    </submittedName>
</protein>
<proteinExistence type="predicted"/>
<dbReference type="OrthoDB" id="200496at2157"/>
<organism evidence="11 12">
    <name type="scientific">Halonotius terrestris</name>
    <dbReference type="NCBI Taxonomy" id="2487750"/>
    <lineage>
        <taxon>Archaea</taxon>
        <taxon>Methanobacteriati</taxon>
        <taxon>Methanobacteriota</taxon>
        <taxon>Stenosarchaea group</taxon>
        <taxon>Halobacteria</taxon>
        <taxon>Halobacteriales</taxon>
        <taxon>Haloferacaceae</taxon>
        <taxon>Halonotius</taxon>
    </lineage>
</organism>
<evidence type="ECO:0000256" key="6">
    <source>
        <dbReference type="ARBA" id="ARBA00022989"/>
    </source>
</evidence>
<evidence type="ECO:0000313" key="11">
    <source>
        <dbReference type="EMBL" id="TQQ83113.1"/>
    </source>
</evidence>
<dbReference type="NCBIfam" id="TIGR04125">
    <property type="entry name" value="exosort_PGF_TRM"/>
    <property type="match status" value="1"/>
</dbReference>
<evidence type="ECO:0000313" key="12">
    <source>
        <dbReference type="Proteomes" id="UP000705823"/>
    </source>
</evidence>
<gene>
    <name evidence="11" type="primary">artA</name>
    <name evidence="11" type="ORF">EGH24_04570</name>
</gene>
<evidence type="ECO:0000256" key="5">
    <source>
        <dbReference type="ARBA" id="ARBA00022801"/>
    </source>
</evidence>
<feature type="transmembrane region" description="Helical" evidence="10">
    <location>
        <begin position="169"/>
        <end position="195"/>
    </location>
</feature>
<dbReference type="AlphaFoldDB" id="A0A8J8PD70"/>
<reference evidence="11" key="1">
    <citation type="submission" date="2019-02" db="EMBL/GenBank/DDBJ databases">
        <title>Halonotius sp. a new haloarchaeum isolated from saline soil.</title>
        <authorList>
            <person name="Duran-Viseras A."/>
            <person name="Sanchez-Porro C."/>
            <person name="Ventosa A."/>
        </authorList>
    </citation>
    <scope>NUCLEOTIDE SEQUENCE</scope>
    <source>
        <strain evidence="11">F15B</strain>
    </source>
</reference>
<evidence type="ECO:0000256" key="3">
    <source>
        <dbReference type="ARBA" id="ARBA00022670"/>
    </source>
</evidence>
<feature type="transmembrane region" description="Helical" evidence="10">
    <location>
        <begin position="207"/>
        <end position="228"/>
    </location>
</feature>
<evidence type="ECO:0000256" key="1">
    <source>
        <dbReference type="ARBA" id="ARBA00004651"/>
    </source>
</evidence>
<feature type="active site" description="Proton donor" evidence="8">
    <location>
        <position position="221"/>
    </location>
</feature>
<dbReference type="Proteomes" id="UP000705823">
    <property type="component" value="Unassembled WGS sequence"/>
</dbReference>
<dbReference type="Pfam" id="PF09721">
    <property type="entry name" value="Exosortase_EpsH"/>
    <property type="match status" value="1"/>
</dbReference>
<feature type="transmembrane region" description="Helical" evidence="10">
    <location>
        <begin position="65"/>
        <end position="83"/>
    </location>
</feature>
<keyword evidence="6 10" id="KW-1133">Transmembrane helix</keyword>
<dbReference type="InterPro" id="IPR014522">
    <property type="entry name" value="ArtA"/>
</dbReference>
<feature type="transmembrane region" description="Helical" evidence="10">
    <location>
        <begin position="33"/>
        <end position="53"/>
    </location>
</feature>
<dbReference type="GO" id="GO:0006508">
    <property type="term" value="P:proteolysis"/>
    <property type="evidence" value="ECO:0007669"/>
    <property type="project" value="UniProtKB-KW"/>
</dbReference>
<evidence type="ECO:0000256" key="8">
    <source>
        <dbReference type="PIRSR" id="PIRSR025737-1"/>
    </source>
</evidence>
<name>A0A8J8PD70_9EURY</name>
<feature type="transmembrane region" description="Helical" evidence="10">
    <location>
        <begin position="261"/>
        <end position="279"/>
    </location>
</feature>
<dbReference type="PIRSF" id="PIRSF025737">
    <property type="entry name" value="Cyco1"/>
    <property type="match status" value="1"/>
</dbReference>